<dbReference type="Proteomes" id="UP000004095">
    <property type="component" value="Unassembled WGS sequence"/>
</dbReference>
<protein>
    <submittedName>
        <fullName evidence="1">Uncharacterized protein</fullName>
    </submittedName>
</protein>
<name>A1ZEN1_MICM2</name>
<evidence type="ECO:0000313" key="2">
    <source>
        <dbReference type="Proteomes" id="UP000004095"/>
    </source>
</evidence>
<reference evidence="1 2" key="1">
    <citation type="submission" date="2007-01" db="EMBL/GenBank/DDBJ databases">
        <authorList>
            <person name="Haygood M."/>
            <person name="Podell S."/>
            <person name="Anderson C."/>
            <person name="Hopkinson B."/>
            <person name="Roe K."/>
            <person name="Barbeau K."/>
            <person name="Gaasterland T."/>
            <person name="Ferriera S."/>
            <person name="Johnson J."/>
            <person name="Kravitz S."/>
            <person name="Beeson K."/>
            <person name="Sutton G."/>
            <person name="Rogers Y.-H."/>
            <person name="Friedman R."/>
            <person name="Frazier M."/>
            <person name="Venter J.C."/>
        </authorList>
    </citation>
    <scope>NUCLEOTIDE SEQUENCE [LARGE SCALE GENOMIC DNA]</scope>
    <source>
        <strain evidence="1 2">ATCC 23134</strain>
    </source>
</reference>
<comment type="caution">
    <text evidence="1">The sequence shown here is derived from an EMBL/GenBank/DDBJ whole genome shotgun (WGS) entry which is preliminary data.</text>
</comment>
<dbReference type="AlphaFoldDB" id="A1ZEN1"/>
<sequence length="38" mass="4310">MAGITLQVWLTDVIKSINECSIQKLHLLLLNSCKRQQA</sequence>
<dbReference type="EMBL" id="AAWS01000004">
    <property type="protein sequence ID" value="EAY30983.1"/>
    <property type="molecule type" value="Genomic_DNA"/>
</dbReference>
<organism evidence="1 2">
    <name type="scientific">Microscilla marina ATCC 23134</name>
    <dbReference type="NCBI Taxonomy" id="313606"/>
    <lineage>
        <taxon>Bacteria</taxon>
        <taxon>Pseudomonadati</taxon>
        <taxon>Bacteroidota</taxon>
        <taxon>Cytophagia</taxon>
        <taxon>Cytophagales</taxon>
        <taxon>Microscillaceae</taxon>
        <taxon>Microscilla</taxon>
    </lineage>
</organism>
<accession>A1ZEN1</accession>
<proteinExistence type="predicted"/>
<keyword evidence="2" id="KW-1185">Reference proteome</keyword>
<gene>
    <name evidence="1" type="ORF">M23134_07390</name>
</gene>
<evidence type="ECO:0000313" key="1">
    <source>
        <dbReference type="EMBL" id="EAY30983.1"/>
    </source>
</evidence>